<dbReference type="Pfam" id="PF00067">
    <property type="entry name" value="p450"/>
    <property type="match status" value="1"/>
</dbReference>
<feature type="domain" description="Methyltransferase type 11" evidence="10">
    <location>
        <begin position="733"/>
        <end position="820"/>
    </location>
</feature>
<proteinExistence type="inferred from homology"/>
<comment type="caution">
    <text evidence="12">The sequence shown here is derived from an EMBL/GenBank/DDBJ whole genome shotgun (WGS) entry which is preliminary data.</text>
</comment>
<dbReference type="PANTHER" id="PTHR24305">
    <property type="entry name" value="CYTOCHROME P450"/>
    <property type="match status" value="1"/>
</dbReference>
<dbReference type="CDD" id="cd11062">
    <property type="entry name" value="CYP58-like"/>
    <property type="match status" value="1"/>
</dbReference>
<keyword evidence="5" id="KW-0560">Oxidoreductase</keyword>
<keyword evidence="7" id="KW-0503">Monooxygenase</keyword>
<keyword evidence="9" id="KW-0472">Membrane</keyword>
<accession>A0A1S9DGQ9</accession>
<dbReference type="CDD" id="cd02440">
    <property type="entry name" value="AdoMet_MTases"/>
    <property type="match status" value="2"/>
</dbReference>
<evidence type="ECO:0000256" key="7">
    <source>
        <dbReference type="ARBA" id="ARBA00023033"/>
    </source>
</evidence>
<keyword evidence="9" id="KW-1133">Transmembrane helix</keyword>
<dbReference type="InterPro" id="IPR041698">
    <property type="entry name" value="Methyltransf_25"/>
</dbReference>
<dbReference type="InterPro" id="IPR050121">
    <property type="entry name" value="Cytochrome_P450_monoxygenase"/>
</dbReference>
<dbReference type="EMBL" id="MKZY01000006">
    <property type="protein sequence ID" value="OOO08054.1"/>
    <property type="molecule type" value="Genomic_DNA"/>
</dbReference>
<keyword evidence="6 8" id="KW-0408">Iron</keyword>
<evidence type="ECO:0000256" key="9">
    <source>
        <dbReference type="SAM" id="Phobius"/>
    </source>
</evidence>
<dbReference type="VEuPathDB" id="FungiDB:AO090026000384"/>
<comment type="cofactor">
    <cofactor evidence="1 8">
        <name>heme</name>
        <dbReference type="ChEBI" id="CHEBI:30413"/>
    </cofactor>
</comment>
<dbReference type="VEuPathDB" id="FungiDB:AO090103000189"/>
<dbReference type="PANTHER" id="PTHR24305:SF157">
    <property type="entry name" value="N-ACETYLTRYPTOPHAN 6-HYDROXYLASE IVOC-RELATED"/>
    <property type="match status" value="1"/>
</dbReference>
<dbReference type="GO" id="GO:0016705">
    <property type="term" value="F:oxidoreductase activity, acting on paired donors, with incorporation or reduction of molecular oxygen"/>
    <property type="evidence" value="ECO:0007669"/>
    <property type="project" value="InterPro"/>
</dbReference>
<protein>
    <submittedName>
        <fullName evidence="12">Cytochrome P450</fullName>
    </submittedName>
</protein>
<dbReference type="InterPro" id="IPR036396">
    <property type="entry name" value="Cyt_P450_sf"/>
</dbReference>
<evidence type="ECO:0000256" key="3">
    <source>
        <dbReference type="ARBA" id="ARBA00022617"/>
    </source>
</evidence>
<organism evidence="12 13">
    <name type="scientific">Aspergillus oryzae</name>
    <name type="common">Yellow koji mold</name>
    <dbReference type="NCBI Taxonomy" id="5062"/>
    <lineage>
        <taxon>Eukaryota</taxon>
        <taxon>Fungi</taxon>
        <taxon>Dikarya</taxon>
        <taxon>Ascomycota</taxon>
        <taxon>Pezizomycotina</taxon>
        <taxon>Eurotiomycetes</taxon>
        <taxon>Eurotiomycetidae</taxon>
        <taxon>Eurotiales</taxon>
        <taxon>Aspergillaceae</taxon>
        <taxon>Aspergillus</taxon>
        <taxon>Aspergillus subgen. Circumdati</taxon>
    </lineage>
</organism>
<dbReference type="InterPro" id="IPR002401">
    <property type="entry name" value="Cyt_P450_E_grp-I"/>
</dbReference>
<dbReference type="GO" id="GO:0004497">
    <property type="term" value="F:monooxygenase activity"/>
    <property type="evidence" value="ECO:0007669"/>
    <property type="project" value="UniProtKB-KW"/>
</dbReference>
<sequence length="952" mass="106756">MIALVNSFIVFVLKVLTGAFLCVVAYRLFVHPLASIPGPRLAAVTNLYHFYYSVVRKGGMLHQLKVLHERYGPVVRIGPNSIHFATLEAYRDIYHSRETSKDPTFYNAFFVPDGTFSTLSHADAKSLRKPWLRMFSGRESIIQAKQFISQSRKLCDRLDSSSGQQIDMYMAFRCFAFDLTMQYAFGSTFGSLEQPAFRCPILLGIDDLVVTLWLQNHWTWLQQLIDYFSPWIYPFYTEPKGNQLPFFMAMTMQGDDHQIALRSRSSLMSDAFTMMFSGAYTVGTTLTVATYYVMRDKHLLRKLQQELEVAWPDSAKPCPSQTVLAKLPYLSAVIKETLRLTGGVNSPFVPHLPSSAQIPRLTPETGMIIAGTDVPGGVQVSSSSHFIHHDESLFQSPCQFNPGRWIVGGKEMQKLELSFSVGPRQCPAIGWTMSALHVCLAYILKDFEIEYEDRGPFAMATSALSAETLFDSLGQQYEDAYMNNPTLKETVTDAISLLPPQSHVLDVGCGTGKPVASNVALAGHNVHGIDISTAMIKIASSNIKGKFEKADMLTFQPTMKYDAIFSIFSMFQLTHSQTYTKMLNYCDWLKQDGVLVLGTIPATSLVHDETLYDSTGKLVRHADLIFMNHRFTGTLYTTAGWHDLVQKCGFEIVSEKFASFSSPPPYEKEIQDHYFIIAKKVVQHALMAPYPLPTKYRGPHPLSEGAWAPFSERLVRDEFDAVLDILKGNRRVLDVGSGHGRLPIELANRGVQSYSIEPNADRNQIQTAKAQEKGVVIRSGSAENIPFPSGYFDAAVAMWVLHYVQDLERSLHEIARVVDPASPESKIVIVQGAPDNELVNLLNDVCASLSADNTAVDHQGYLLHEAARVFSEYGFGDIQISRVNAFCSFPEMDLKERCAKAAEVLAGFWFRDDINLERMKMALMPHLEKQFRDRPEEVGDEVAVLVARPFRN</sequence>
<dbReference type="GO" id="GO:0020037">
    <property type="term" value="F:heme binding"/>
    <property type="evidence" value="ECO:0007669"/>
    <property type="project" value="InterPro"/>
</dbReference>
<dbReference type="Proteomes" id="UP000190312">
    <property type="component" value="Unassembled WGS sequence"/>
</dbReference>
<dbReference type="Gene3D" id="3.40.50.150">
    <property type="entry name" value="Vaccinia Virus protein VP39"/>
    <property type="match status" value="2"/>
</dbReference>
<evidence type="ECO:0000256" key="8">
    <source>
        <dbReference type="PIRSR" id="PIRSR602401-1"/>
    </source>
</evidence>
<evidence type="ECO:0000313" key="12">
    <source>
        <dbReference type="EMBL" id="OOO08054.1"/>
    </source>
</evidence>
<evidence type="ECO:0000256" key="4">
    <source>
        <dbReference type="ARBA" id="ARBA00022723"/>
    </source>
</evidence>
<dbReference type="Pfam" id="PF08241">
    <property type="entry name" value="Methyltransf_11"/>
    <property type="match status" value="1"/>
</dbReference>
<dbReference type="InterPro" id="IPR029063">
    <property type="entry name" value="SAM-dependent_MTases_sf"/>
</dbReference>
<keyword evidence="9" id="KW-0812">Transmembrane</keyword>
<dbReference type="Pfam" id="PF13649">
    <property type="entry name" value="Methyltransf_25"/>
    <property type="match status" value="1"/>
</dbReference>
<evidence type="ECO:0000313" key="13">
    <source>
        <dbReference type="Proteomes" id="UP000190312"/>
    </source>
</evidence>
<keyword evidence="4 8" id="KW-0479">Metal-binding</keyword>
<evidence type="ECO:0000256" key="2">
    <source>
        <dbReference type="ARBA" id="ARBA00010617"/>
    </source>
</evidence>
<evidence type="ECO:0000259" key="10">
    <source>
        <dbReference type="Pfam" id="PF08241"/>
    </source>
</evidence>
<dbReference type="SUPFAM" id="SSF48264">
    <property type="entry name" value="Cytochrome P450"/>
    <property type="match status" value="1"/>
</dbReference>
<evidence type="ECO:0000256" key="5">
    <source>
        <dbReference type="ARBA" id="ARBA00023002"/>
    </source>
</evidence>
<reference evidence="12 13" key="1">
    <citation type="submission" date="2016-10" db="EMBL/GenBank/DDBJ databases">
        <title>Genome sequencing of Aspergillus oryzae BCC7051.</title>
        <authorList>
            <person name="Thammarongtham C."/>
            <person name="Vorapreeda T."/>
            <person name="Nookaew I."/>
            <person name="Srisuk T."/>
            <person name="Land M."/>
            <person name="Jeennor S."/>
            <person name="Laoteng K."/>
        </authorList>
    </citation>
    <scope>NUCLEOTIDE SEQUENCE [LARGE SCALE GENOMIC DNA]</scope>
    <source>
        <strain evidence="12 13">BCC7051</strain>
    </source>
</reference>
<name>A0A1S9DGQ9_ASPOZ</name>
<feature type="binding site" description="axial binding residue" evidence="8">
    <location>
        <position position="426"/>
    </location>
    <ligand>
        <name>heme</name>
        <dbReference type="ChEBI" id="CHEBI:30413"/>
    </ligand>
    <ligandPart>
        <name>Fe</name>
        <dbReference type="ChEBI" id="CHEBI:18248"/>
    </ligandPart>
</feature>
<dbReference type="OrthoDB" id="540004at2759"/>
<dbReference type="GO" id="GO:0005506">
    <property type="term" value="F:iron ion binding"/>
    <property type="evidence" value="ECO:0007669"/>
    <property type="project" value="InterPro"/>
</dbReference>
<dbReference type="eggNOG" id="ENOG502SHJW">
    <property type="taxonomic scope" value="Eukaryota"/>
</dbReference>
<feature type="transmembrane region" description="Helical" evidence="9">
    <location>
        <begin position="271"/>
        <end position="294"/>
    </location>
</feature>
<dbReference type="InterPro" id="IPR013216">
    <property type="entry name" value="Methyltransf_11"/>
</dbReference>
<dbReference type="Gene3D" id="1.10.630.10">
    <property type="entry name" value="Cytochrome P450"/>
    <property type="match status" value="1"/>
</dbReference>
<dbReference type="InterPro" id="IPR001128">
    <property type="entry name" value="Cyt_P450"/>
</dbReference>
<evidence type="ECO:0000256" key="1">
    <source>
        <dbReference type="ARBA" id="ARBA00001971"/>
    </source>
</evidence>
<dbReference type="AlphaFoldDB" id="A0A1S9DGQ9"/>
<evidence type="ECO:0000259" key="11">
    <source>
        <dbReference type="Pfam" id="PF13649"/>
    </source>
</evidence>
<gene>
    <name evidence="12" type="ORF">OAory_01045540</name>
</gene>
<feature type="transmembrane region" description="Helical" evidence="9">
    <location>
        <begin position="6"/>
        <end position="30"/>
    </location>
</feature>
<evidence type="ECO:0000256" key="6">
    <source>
        <dbReference type="ARBA" id="ARBA00023004"/>
    </source>
</evidence>
<dbReference type="PRINTS" id="PR00463">
    <property type="entry name" value="EP450I"/>
</dbReference>
<dbReference type="GO" id="GO:0008757">
    <property type="term" value="F:S-adenosylmethionine-dependent methyltransferase activity"/>
    <property type="evidence" value="ECO:0007669"/>
    <property type="project" value="InterPro"/>
</dbReference>
<comment type="similarity">
    <text evidence="2">Belongs to the cytochrome P450 family.</text>
</comment>
<feature type="domain" description="Methyltransferase" evidence="11">
    <location>
        <begin position="504"/>
        <end position="593"/>
    </location>
</feature>
<keyword evidence="3 8" id="KW-0349">Heme</keyword>
<dbReference type="SUPFAM" id="SSF53335">
    <property type="entry name" value="S-adenosyl-L-methionine-dependent methyltransferases"/>
    <property type="match status" value="2"/>
</dbReference>